<proteinExistence type="predicted"/>
<accession>W2YN28</accession>
<evidence type="ECO:0000313" key="2">
    <source>
        <dbReference type="EMBL" id="ETP36336.1"/>
    </source>
</evidence>
<comment type="caution">
    <text evidence="2">The sequence shown here is derived from an EMBL/GenBank/DDBJ whole genome shotgun (WGS) entry which is preliminary data.</text>
</comment>
<feature type="compositionally biased region" description="Polar residues" evidence="1">
    <location>
        <begin position="82"/>
        <end position="95"/>
    </location>
</feature>
<reference evidence="2 3" key="1">
    <citation type="submission" date="2013-11" db="EMBL/GenBank/DDBJ databases">
        <title>The Genome Sequence of Phytophthora parasitica P10297.</title>
        <authorList>
            <consortium name="The Broad Institute Genomics Platform"/>
            <person name="Russ C."/>
            <person name="Tyler B."/>
            <person name="Panabieres F."/>
            <person name="Shan W."/>
            <person name="Tripathy S."/>
            <person name="Grunwald N."/>
            <person name="Machado M."/>
            <person name="Johnson C.S."/>
            <person name="Walker B."/>
            <person name="Young S.K."/>
            <person name="Zeng Q."/>
            <person name="Gargeya S."/>
            <person name="Fitzgerald M."/>
            <person name="Haas B."/>
            <person name="Abouelleil A."/>
            <person name="Allen A.W."/>
            <person name="Alvarado L."/>
            <person name="Arachchi H.M."/>
            <person name="Berlin A.M."/>
            <person name="Chapman S.B."/>
            <person name="Gainer-Dewar J."/>
            <person name="Goldberg J."/>
            <person name="Griggs A."/>
            <person name="Gujja S."/>
            <person name="Hansen M."/>
            <person name="Howarth C."/>
            <person name="Imamovic A."/>
            <person name="Ireland A."/>
            <person name="Larimer J."/>
            <person name="McCowan C."/>
            <person name="Murphy C."/>
            <person name="Pearson M."/>
            <person name="Poon T.W."/>
            <person name="Priest M."/>
            <person name="Roberts A."/>
            <person name="Saif S."/>
            <person name="Shea T."/>
            <person name="Sisk P."/>
            <person name="Sykes S."/>
            <person name="Wortman J."/>
            <person name="Nusbaum C."/>
            <person name="Birren B."/>
        </authorList>
    </citation>
    <scope>NUCLEOTIDE SEQUENCE [LARGE SCALE GENOMIC DNA]</scope>
    <source>
        <strain evidence="2 3">P10297</strain>
    </source>
</reference>
<name>W2YN28_PHYNI</name>
<dbReference type="Proteomes" id="UP000018948">
    <property type="component" value="Unassembled WGS sequence"/>
</dbReference>
<dbReference type="AlphaFoldDB" id="W2YN28"/>
<evidence type="ECO:0000313" key="3">
    <source>
        <dbReference type="Proteomes" id="UP000018948"/>
    </source>
</evidence>
<dbReference type="EMBL" id="ANIY01003319">
    <property type="protein sequence ID" value="ETP36336.1"/>
    <property type="molecule type" value="Genomic_DNA"/>
</dbReference>
<feature type="region of interest" description="Disordered" evidence="1">
    <location>
        <begin position="67"/>
        <end position="96"/>
    </location>
</feature>
<gene>
    <name evidence="2" type="ORF">F442_15707</name>
</gene>
<protein>
    <submittedName>
        <fullName evidence="2">Uncharacterized protein</fullName>
    </submittedName>
</protein>
<evidence type="ECO:0000256" key="1">
    <source>
        <dbReference type="SAM" id="MobiDB-lite"/>
    </source>
</evidence>
<organism evidence="2 3">
    <name type="scientific">Phytophthora nicotianae P10297</name>
    <dbReference type="NCBI Taxonomy" id="1317064"/>
    <lineage>
        <taxon>Eukaryota</taxon>
        <taxon>Sar</taxon>
        <taxon>Stramenopiles</taxon>
        <taxon>Oomycota</taxon>
        <taxon>Peronosporomycetes</taxon>
        <taxon>Peronosporales</taxon>
        <taxon>Peronosporaceae</taxon>
        <taxon>Phytophthora</taxon>
    </lineage>
</organism>
<sequence>MLLLRRVGQQKLKLNIASSSVWWCCCYCYCYCWSRHLRRPGLIAADVGLQESEASHSLCPWRSLRGAADSKTSSIDRRYPSTGRTSPTGRQPQKTTKLRCSHVTSLFWHFPIGNKYRFADRFRY</sequence>